<evidence type="ECO:0000313" key="11">
    <source>
        <dbReference type="EMBL" id="MCQ5154564.1"/>
    </source>
</evidence>
<evidence type="ECO:0000256" key="1">
    <source>
        <dbReference type="ARBA" id="ARBA00001794"/>
    </source>
</evidence>
<reference evidence="11" key="1">
    <citation type="submission" date="2022-06" db="EMBL/GenBank/DDBJ databases">
        <title>Isolation of gut microbiota from human fecal samples.</title>
        <authorList>
            <person name="Pamer E.G."/>
            <person name="Barat B."/>
            <person name="Waligurski E."/>
            <person name="Medina S."/>
            <person name="Paddock L."/>
            <person name="Mostad J."/>
        </authorList>
    </citation>
    <scope>NUCLEOTIDE SEQUENCE</scope>
    <source>
        <strain evidence="11">DFI.5.57</strain>
    </source>
</reference>
<feature type="non-terminal residue" evidence="11">
    <location>
        <position position="63"/>
    </location>
</feature>
<dbReference type="EC" id="4.2.1.8" evidence="7"/>
<dbReference type="GO" id="GO:0030145">
    <property type="term" value="F:manganese ion binding"/>
    <property type="evidence" value="ECO:0007669"/>
    <property type="project" value="TreeGrafter"/>
</dbReference>
<comment type="function">
    <text evidence="4">Catalyzes the dehydration of D-mannonate.</text>
</comment>
<keyword evidence="8" id="KW-0408">Iron</keyword>
<comment type="cofactor">
    <cofactor evidence="3">
        <name>Fe(2+)</name>
        <dbReference type="ChEBI" id="CHEBI:29033"/>
    </cofactor>
</comment>
<evidence type="ECO:0000256" key="9">
    <source>
        <dbReference type="ARBA" id="ARBA00023211"/>
    </source>
</evidence>
<evidence type="ECO:0000256" key="5">
    <source>
        <dbReference type="ARBA" id="ARBA00004892"/>
    </source>
</evidence>
<evidence type="ECO:0000256" key="3">
    <source>
        <dbReference type="ARBA" id="ARBA00001954"/>
    </source>
</evidence>
<dbReference type="PANTHER" id="PTHR30387:SF2">
    <property type="entry name" value="MANNONATE DEHYDRATASE"/>
    <property type="match status" value="1"/>
</dbReference>
<comment type="catalytic activity">
    <reaction evidence="1">
        <text>D-mannonate = 2-dehydro-3-deoxy-D-gluconate + H2O</text>
        <dbReference type="Rhea" id="RHEA:20097"/>
        <dbReference type="ChEBI" id="CHEBI:15377"/>
        <dbReference type="ChEBI" id="CHEBI:17767"/>
        <dbReference type="ChEBI" id="CHEBI:57990"/>
        <dbReference type="EC" id="4.2.1.8"/>
    </reaction>
</comment>
<evidence type="ECO:0000256" key="8">
    <source>
        <dbReference type="ARBA" id="ARBA00023004"/>
    </source>
</evidence>
<name>A0AAW5KLW3_9FIRM</name>
<dbReference type="SUPFAM" id="SSF51658">
    <property type="entry name" value="Xylose isomerase-like"/>
    <property type="match status" value="1"/>
</dbReference>
<dbReference type="PANTHER" id="PTHR30387">
    <property type="entry name" value="MANNONATE DEHYDRATASE"/>
    <property type="match status" value="1"/>
</dbReference>
<evidence type="ECO:0000313" key="12">
    <source>
        <dbReference type="Proteomes" id="UP001206236"/>
    </source>
</evidence>
<dbReference type="GO" id="GO:0008198">
    <property type="term" value="F:ferrous iron binding"/>
    <property type="evidence" value="ECO:0007669"/>
    <property type="project" value="TreeGrafter"/>
</dbReference>
<evidence type="ECO:0000256" key="10">
    <source>
        <dbReference type="ARBA" id="ARBA00023239"/>
    </source>
</evidence>
<evidence type="ECO:0000256" key="2">
    <source>
        <dbReference type="ARBA" id="ARBA00001936"/>
    </source>
</evidence>
<dbReference type="EMBL" id="JANGCN010000169">
    <property type="protein sequence ID" value="MCQ5154564.1"/>
    <property type="molecule type" value="Genomic_DNA"/>
</dbReference>
<dbReference type="GO" id="GO:0008927">
    <property type="term" value="F:mannonate dehydratase activity"/>
    <property type="evidence" value="ECO:0007669"/>
    <property type="project" value="UniProtKB-EC"/>
</dbReference>
<sequence length="63" mass="7294">MVFKDLESINVHEDIKLGLPSRDQYIENYITSLRNAAKAGIEMGCYNFMPVFDWTRTELAKPL</sequence>
<dbReference type="InterPro" id="IPR036237">
    <property type="entry name" value="Xyl_isomerase-like_sf"/>
</dbReference>
<dbReference type="GO" id="GO:0042840">
    <property type="term" value="P:D-glucuronate catabolic process"/>
    <property type="evidence" value="ECO:0007669"/>
    <property type="project" value="TreeGrafter"/>
</dbReference>
<dbReference type="InterPro" id="IPR004628">
    <property type="entry name" value="Man_deHydtase"/>
</dbReference>
<dbReference type="Gene3D" id="3.20.20.150">
    <property type="entry name" value="Divalent-metal-dependent TIM barrel enzymes"/>
    <property type="match status" value="1"/>
</dbReference>
<comment type="caution">
    <text evidence="11">The sequence shown here is derived from an EMBL/GenBank/DDBJ whole genome shotgun (WGS) entry which is preliminary data.</text>
</comment>
<evidence type="ECO:0000256" key="4">
    <source>
        <dbReference type="ARBA" id="ARBA00002713"/>
    </source>
</evidence>
<evidence type="ECO:0000256" key="6">
    <source>
        <dbReference type="ARBA" id="ARBA00007389"/>
    </source>
</evidence>
<dbReference type="AlphaFoldDB" id="A0AAW5KLW3"/>
<keyword evidence="9" id="KW-0464">Manganese</keyword>
<comment type="cofactor">
    <cofactor evidence="2">
        <name>Mn(2+)</name>
        <dbReference type="ChEBI" id="CHEBI:29035"/>
    </cofactor>
</comment>
<comment type="similarity">
    <text evidence="6">Belongs to the mannonate dehydratase family.</text>
</comment>
<evidence type="ECO:0000256" key="7">
    <source>
        <dbReference type="ARBA" id="ARBA00012927"/>
    </source>
</evidence>
<comment type="pathway">
    <text evidence="5">Carbohydrate metabolism; pentose and glucuronate interconversion.</text>
</comment>
<proteinExistence type="inferred from homology"/>
<dbReference type="Proteomes" id="UP001206236">
    <property type="component" value="Unassembled WGS sequence"/>
</dbReference>
<organism evidence="11 12">
    <name type="scientific">Ruminococcus bicirculans</name>
    <name type="common">ex Wegman et al. 2014</name>
    <dbReference type="NCBI Taxonomy" id="1160721"/>
    <lineage>
        <taxon>Bacteria</taxon>
        <taxon>Bacillati</taxon>
        <taxon>Bacillota</taxon>
        <taxon>Clostridia</taxon>
        <taxon>Eubacteriales</taxon>
        <taxon>Oscillospiraceae</taxon>
        <taxon>Ruminococcus</taxon>
    </lineage>
</organism>
<gene>
    <name evidence="11" type="ORF">NE632_14860</name>
</gene>
<accession>A0AAW5KLW3</accession>
<keyword evidence="10 11" id="KW-0456">Lyase</keyword>
<dbReference type="Pfam" id="PF03786">
    <property type="entry name" value="UxuA"/>
    <property type="match status" value="1"/>
</dbReference>
<protein>
    <recommendedName>
        <fullName evidence="7">mannonate dehydratase</fullName>
        <ecNumber evidence="7">4.2.1.8</ecNumber>
    </recommendedName>
</protein>